<evidence type="ECO:0000313" key="2">
    <source>
        <dbReference type="EMBL" id="MSC32963.1"/>
    </source>
</evidence>
<gene>
    <name evidence="2" type="ORF">GKD88_07500</name>
    <name evidence="1" type="ORF">GKE08_08095</name>
</gene>
<dbReference type="Proteomes" id="UP000433575">
    <property type="component" value="Unassembled WGS sequence"/>
</dbReference>
<dbReference type="GO" id="GO:0003677">
    <property type="term" value="F:DNA binding"/>
    <property type="evidence" value="ECO:0007669"/>
    <property type="project" value="InterPro"/>
</dbReference>
<dbReference type="SUPFAM" id="SSF47413">
    <property type="entry name" value="lambda repressor-like DNA-binding domains"/>
    <property type="match status" value="1"/>
</dbReference>
<keyword evidence="4" id="KW-1185">Reference proteome</keyword>
<dbReference type="OrthoDB" id="1653613at2"/>
<comment type="caution">
    <text evidence="1">The sequence shown here is derived from an EMBL/GenBank/DDBJ whole genome shotgun (WGS) entry which is preliminary data.</text>
</comment>
<dbReference type="EMBL" id="WKPJ01000009">
    <property type="protein sequence ID" value="MSA89285.1"/>
    <property type="molecule type" value="Genomic_DNA"/>
</dbReference>
<evidence type="ECO:0000313" key="1">
    <source>
        <dbReference type="EMBL" id="MSA89285.1"/>
    </source>
</evidence>
<name>A0A6N7S6L4_9FIRM</name>
<proteinExistence type="predicted"/>
<dbReference type="InterPro" id="IPR010982">
    <property type="entry name" value="Lambda_DNA-bd_dom_sf"/>
</dbReference>
<dbReference type="EMBL" id="WKPI01000010">
    <property type="protein sequence ID" value="MSC32963.1"/>
    <property type="molecule type" value="Genomic_DNA"/>
</dbReference>
<evidence type="ECO:0000313" key="3">
    <source>
        <dbReference type="Proteomes" id="UP000433575"/>
    </source>
</evidence>
<sequence>MTLQQQIKMALTYKGMSLTELAAALNMTPQAFNQRMRTAKFTKQELIDIAGIIGCQYVCYFEFPDGTKI</sequence>
<evidence type="ECO:0008006" key="5">
    <source>
        <dbReference type="Google" id="ProtNLM"/>
    </source>
</evidence>
<dbReference type="AlphaFoldDB" id="A0A6N7S6L4"/>
<dbReference type="Proteomes" id="UP000480929">
    <property type="component" value="Unassembled WGS sequence"/>
</dbReference>
<organism evidence="1 3">
    <name type="scientific">Holdemania massiliensis</name>
    <dbReference type="NCBI Taxonomy" id="1468449"/>
    <lineage>
        <taxon>Bacteria</taxon>
        <taxon>Bacillati</taxon>
        <taxon>Bacillota</taxon>
        <taxon>Erysipelotrichia</taxon>
        <taxon>Erysipelotrichales</taxon>
        <taxon>Erysipelotrichaceae</taxon>
        <taxon>Holdemania</taxon>
    </lineage>
</organism>
<protein>
    <recommendedName>
        <fullName evidence="5">XRE family transcriptional regulator</fullName>
    </recommendedName>
</protein>
<accession>A0A6N7S6L4</accession>
<reference evidence="3 4" key="1">
    <citation type="journal article" date="2019" name="Nat. Med.">
        <title>A library of human gut bacterial isolates paired with longitudinal multiomics data enables mechanistic microbiome research.</title>
        <authorList>
            <person name="Poyet M."/>
            <person name="Groussin M."/>
            <person name="Gibbons S.M."/>
            <person name="Avila-Pacheco J."/>
            <person name="Jiang X."/>
            <person name="Kearney S.M."/>
            <person name="Perrotta A.R."/>
            <person name="Berdy B."/>
            <person name="Zhao S."/>
            <person name="Lieberman T.D."/>
            <person name="Swanson P.K."/>
            <person name="Smith M."/>
            <person name="Roesemann S."/>
            <person name="Alexander J.E."/>
            <person name="Rich S.A."/>
            <person name="Livny J."/>
            <person name="Vlamakis H."/>
            <person name="Clish C."/>
            <person name="Bullock K."/>
            <person name="Deik A."/>
            <person name="Scott J."/>
            <person name="Pierce K.A."/>
            <person name="Xavier R.J."/>
            <person name="Alm E.J."/>
        </authorList>
    </citation>
    <scope>NUCLEOTIDE SEQUENCE [LARGE SCALE GENOMIC DNA]</scope>
    <source>
        <strain evidence="1 3">BIOML-A4</strain>
        <strain evidence="2 4">BIOML-A5</strain>
    </source>
</reference>
<dbReference type="RefSeq" id="WP_154238602.1">
    <property type="nucleotide sequence ID" value="NZ_WKPI01000010.1"/>
</dbReference>
<evidence type="ECO:0000313" key="4">
    <source>
        <dbReference type="Proteomes" id="UP000480929"/>
    </source>
</evidence>